<proteinExistence type="predicted"/>
<accession>A0AAV5IQH5</accession>
<keyword evidence="2" id="KW-1185">Reference proteome</keyword>
<gene>
    <name evidence="1" type="ORF">SLEP1_g15052</name>
</gene>
<dbReference type="EMBL" id="BPVZ01000019">
    <property type="protein sequence ID" value="GKV02650.1"/>
    <property type="molecule type" value="Genomic_DNA"/>
</dbReference>
<comment type="caution">
    <text evidence="1">The sequence shown here is derived from an EMBL/GenBank/DDBJ whole genome shotgun (WGS) entry which is preliminary data.</text>
</comment>
<sequence>MGQMRTGQVSSCPYLIEARSTMYLGKCFIVSSVQHTYPCRN</sequence>
<evidence type="ECO:0000313" key="2">
    <source>
        <dbReference type="Proteomes" id="UP001054252"/>
    </source>
</evidence>
<evidence type="ECO:0000313" key="1">
    <source>
        <dbReference type="EMBL" id="GKV02650.1"/>
    </source>
</evidence>
<protein>
    <submittedName>
        <fullName evidence="1">Uncharacterized protein</fullName>
    </submittedName>
</protein>
<name>A0AAV5IQH5_9ROSI</name>
<reference evidence="1 2" key="1">
    <citation type="journal article" date="2021" name="Commun. Biol.">
        <title>The genome of Shorea leprosula (Dipterocarpaceae) highlights the ecological relevance of drought in aseasonal tropical rainforests.</title>
        <authorList>
            <person name="Ng K.K.S."/>
            <person name="Kobayashi M.J."/>
            <person name="Fawcett J.A."/>
            <person name="Hatakeyama M."/>
            <person name="Paape T."/>
            <person name="Ng C.H."/>
            <person name="Ang C.C."/>
            <person name="Tnah L.H."/>
            <person name="Lee C.T."/>
            <person name="Nishiyama T."/>
            <person name="Sese J."/>
            <person name="O'Brien M.J."/>
            <person name="Copetti D."/>
            <person name="Mohd Noor M.I."/>
            <person name="Ong R.C."/>
            <person name="Putra M."/>
            <person name="Sireger I.Z."/>
            <person name="Indrioko S."/>
            <person name="Kosugi Y."/>
            <person name="Izuno A."/>
            <person name="Isagi Y."/>
            <person name="Lee S.L."/>
            <person name="Shimizu K.K."/>
        </authorList>
    </citation>
    <scope>NUCLEOTIDE SEQUENCE [LARGE SCALE GENOMIC DNA]</scope>
    <source>
        <strain evidence="1">214</strain>
    </source>
</reference>
<dbReference type="AlphaFoldDB" id="A0AAV5IQH5"/>
<organism evidence="1 2">
    <name type="scientific">Rubroshorea leprosula</name>
    <dbReference type="NCBI Taxonomy" id="152421"/>
    <lineage>
        <taxon>Eukaryota</taxon>
        <taxon>Viridiplantae</taxon>
        <taxon>Streptophyta</taxon>
        <taxon>Embryophyta</taxon>
        <taxon>Tracheophyta</taxon>
        <taxon>Spermatophyta</taxon>
        <taxon>Magnoliopsida</taxon>
        <taxon>eudicotyledons</taxon>
        <taxon>Gunneridae</taxon>
        <taxon>Pentapetalae</taxon>
        <taxon>rosids</taxon>
        <taxon>malvids</taxon>
        <taxon>Malvales</taxon>
        <taxon>Dipterocarpaceae</taxon>
        <taxon>Rubroshorea</taxon>
    </lineage>
</organism>
<dbReference type="Proteomes" id="UP001054252">
    <property type="component" value="Unassembled WGS sequence"/>
</dbReference>